<dbReference type="Gene3D" id="3.30.450.40">
    <property type="match status" value="1"/>
</dbReference>
<sequence length="97" mass="10203">MPVGAPVSDPFAPEQRRKAFVDELNQIAAEGISESDSEVDDGIWAIAAPITVDGTVVASLSIAGPSFRSDEKSRSDHRAVVRRAAAEISESLLPSAL</sequence>
<dbReference type="PROSITE" id="PS51078">
    <property type="entry name" value="ICLR_ED"/>
    <property type="match status" value="1"/>
</dbReference>
<evidence type="ECO:0000259" key="1">
    <source>
        <dbReference type="PROSITE" id="PS51078"/>
    </source>
</evidence>
<dbReference type="GO" id="GO:0003677">
    <property type="term" value="F:DNA binding"/>
    <property type="evidence" value="ECO:0007669"/>
    <property type="project" value="TreeGrafter"/>
</dbReference>
<dbReference type="PANTHER" id="PTHR30136">
    <property type="entry name" value="HELIX-TURN-HELIX TRANSCRIPTIONAL REGULATOR, ICLR FAMILY"/>
    <property type="match status" value="1"/>
</dbReference>
<dbReference type="RefSeq" id="WP_090707937.1">
    <property type="nucleotide sequence ID" value="NZ_FOVM01000001.1"/>
</dbReference>
<dbReference type="OrthoDB" id="3632743at2"/>
<protein>
    <submittedName>
        <fullName evidence="2">IclR family transcriptional regulator, KDG regulon repressor</fullName>
    </submittedName>
</protein>
<dbReference type="Pfam" id="PF01614">
    <property type="entry name" value="IclR_C"/>
    <property type="match status" value="1"/>
</dbReference>
<dbReference type="InterPro" id="IPR029016">
    <property type="entry name" value="GAF-like_dom_sf"/>
</dbReference>
<gene>
    <name evidence="2" type="ORF">SAMN05216219_0140</name>
</gene>
<keyword evidence="3" id="KW-1185">Reference proteome</keyword>
<evidence type="ECO:0000313" key="2">
    <source>
        <dbReference type="EMBL" id="SFN36053.1"/>
    </source>
</evidence>
<evidence type="ECO:0000313" key="3">
    <source>
        <dbReference type="Proteomes" id="UP000198867"/>
    </source>
</evidence>
<feature type="domain" description="IclR-ED" evidence="1">
    <location>
        <begin position="1"/>
        <end position="94"/>
    </location>
</feature>
<dbReference type="EMBL" id="FOVM01000001">
    <property type="protein sequence ID" value="SFN36053.1"/>
    <property type="molecule type" value="Genomic_DNA"/>
</dbReference>
<dbReference type="GO" id="GO:0045892">
    <property type="term" value="P:negative regulation of DNA-templated transcription"/>
    <property type="evidence" value="ECO:0007669"/>
    <property type="project" value="TreeGrafter"/>
</dbReference>
<dbReference type="GO" id="GO:0003700">
    <property type="term" value="F:DNA-binding transcription factor activity"/>
    <property type="evidence" value="ECO:0007669"/>
    <property type="project" value="TreeGrafter"/>
</dbReference>
<dbReference type="AlphaFoldDB" id="A0A1I4YE49"/>
<dbReference type="SUPFAM" id="SSF55781">
    <property type="entry name" value="GAF domain-like"/>
    <property type="match status" value="1"/>
</dbReference>
<accession>A0A1I4YE49</accession>
<dbReference type="Proteomes" id="UP000198867">
    <property type="component" value="Unassembled WGS sequence"/>
</dbReference>
<reference evidence="3" key="1">
    <citation type="submission" date="2016-10" db="EMBL/GenBank/DDBJ databases">
        <authorList>
            <person name="Varghese N."/>
            <person name="Submissions S."/>
        </authorList>
    </citation>
    <scope>NUCLEOTIDE SEQUENCE [LARGE SCALE GENOMIC DNA]</scope>
    <source>
        <strain evidence="3">CGMCC 1.11101</strain>
    </source>
</reference>
<proteinExistence type="predicted"/>
<organism evidence="2 3">
    <name type="scientific">Mycetocola miduiensis</name>
    <dbReference type="NCBI Taxonomy" id="995034"/>
    <lineage>
        <taxon>Bacteria</taxon>
        <taxon>Bacillati</taxon>
        <taxon>Actinomycetota</taxon>
        <taxon>Actinomycetes</taxon>
        <taxon>Micrococcales</taxon>
        <taxon>Microbacteriaceae</taxon>
        <taxon>Mycetocola</taxon>
    </lineage>
</organism>
<dbReference type="InterPro" id="IPR014757">
    <property type="entry name" value="Tscrpt_reg_IclR_C"/>
</dbReference>
<name>A0A1I4YE49_9MICO</name>
<dbReference type="STRING" id="995034.SAMN05216219_0140"/>
<dbReference type="PANTHER" id="PTHR30136:SF7">
    <property type="entry name" value="HTH-TYPE TRANSCRIPTIONAL REGULATOR KDGR-RELATED"/>
    <property type="match status" value="1"/>
</dbReference>
<dbReference type="InterPro" id="IPR050707">
    <property type="entry name" value="HTH_MetabolicPath_Reg"/>
</dbReference>